<accession>A0AAV9VN30</accession>
<dbReference type="PANTHER" id="PTHR43731:SF14">
    <property type="entry name" value="PRESENILIN-ASSOCIATED RHOMBOID-LIKE PROTEIN, MITOCHONDRIAL"/>
    <property type="match status" value="1"/>
</dbReference>
<reference evidence="10 11" key="1">
    <citation type="submission" date="2019-10" db="EMBL/GenBank/DDBJ databases">
        <authorList>
            <person name="Palmer J.M."/>
        </authorList>
    </citation>
    <scope>NUCLEOTIDE SEQUENCE [LARGE SCALE GENOMIC DNA]</scope>
    <source>
        <strain evidence="10 11">TWF730</strain>
    </source>
</reference>
<protein>
    <recommendedName>
        <fullName evidence="9">Peptidase S54 rhomboid domain-containing protein</fullName>
    </recommendedName>
</protein>
<dbReference type="EMBL" id="JAVHNS010000001">
    <property type="protein sequence ID" value="KAK6363387.1"/>
    <property type="molecule type" value="Genomic_DNA"/>
</dbReference>
<evidence type="ECO:0000256" key="4">
    <source>
        <dbReference type="ARBA" id="ARBA00022801"/>
    </source>
</evidence>
<name>A0AAV9VN30_9PEZI</name>
<dbReference type="SUPFAM" id="SSF144091">
    <property type="entry name" value="Rhomboid-like"/>
    <property type="match status" value="1"/>
</dbReference>
<dbReference type="InterPro" id="IPR050925">
    <property type="entry name" value="Rhomboid_protease_S54"/>
</dbReference>
<feature type="transmembrane region" description="Helical" evidence="8">
    <location>
        <begin position="416"/>
        <end position="433"/>
    </location>
</feature>
<evidence type="ECO:0000259" key="9">
    <source>
        <dbReference type="Pfam" id="PF01694"/>
    </source>
</evidence>
<dbReference type="GO" id="GO:0004252">
    <property type="term" value="F:serine-type endopeptidase activity"/>
    <property type="evidence" value="ECO:0007669"/>
    <property type="project" value="InterPro"/>
</dbReference>
<keyword evidence="3 8" id="KW-0812">Transmembrane</keyword>
<dbReference type="InterPro" id="IPR035952">
    <property type="entry name" value="Rhomboid-like_sf"/>
</dbReference>
<comment type="caution">
    <text evidence="10">The sequence shown here is derived from an EMBL/GenBank/DDBJ whole genome shotgun (WGS) entry which is preliminary data.</text>
</comment>
<evidence type="ECO:0000256" key="7">
    <source>
        <dbReference type="SAM" id="MobiDB-lite"/>
    </source>
</evidence>
<keyword evidence="11" id="KW-1185">Reference proteome</keyword>
<dbReference type="GO" id="GO:0016020">
    <property type="term" value="C:membrane"/>
    <property type="evidence" value="ECO:0007669"/>
    <property type="project" value="UniProtKB-SubCell"/>
</dbReference>
<dbReference type="Gene3D" id="1.20.1540.10">
    <property type="entry name" value="Rhomboid-like"/>
    <property type="match status" value="1"/>
</dbReference>
<feature type="transmembrane region" description="Helical" evidence="8">
    <location>
        <begin position="357"/>
        <end position="377"/>
    </location>
</feature>
<sequence>MNASSLGLRLASQLVSRPCLCAGATIRSVPLYTGTPLSSCVRIATTTTTKISISRTIWTSTFSKPSIESSSLPPKNASSPLSFIRSVSFNRRARASPRVRQPPPSLPAPREPTIAKPATITGAEQEAIRYTDYIRPEGSSSEDPLPPPPLSPTQKATSRYISLLGVIFAVVHILWWAPNLSGAAHQDTKATIGETGWFNKYVLPWREFNERWLTFDPATAFERLSLTPGPTTVPSEVRKEEAMFTRFTQFLLPAVSHAQLWHLSFNFFAMQALSPTIVRYYGFSRALIAYPIISILDFALVLAFDRFMNPYTNLDNTTSMVRYRETDPRVVKLRTGKPPTREVEEEHWWLGQHCRPAVGASGVLVGFLAITAIVNPMAKFELMFIPVGISVRTLFMGFAGMDLVGVGLGWEQVGNLGHLMGAVGGVLVWALWLRRVRLPDEVRRQLMMGLRRKKMGLD</sequence>
<comment type="subcellular location">
    <subcellularLocation>
        <location evidence="1">Membrane</location>
        <topology evidence="1">Multi-pass membrane protein</topology>
    </subcellularLocation>
</comment>
<dbReference type="Proteomes" id="UP001373714">
    <property type="component" value="Unassembled WGS sequence"/>
</dbReference>
<evidence type="ECO:0000256" key="6">
    <source>
        <dbReference type="ARBA" id="ARBA00023136"/>
    </source>
</evidence>
<feature type="transmembrane region" description="Helical" evidence="8">
    <location>
        <begin position="287"/>
        <end position="304"/>
    </location>
</feature>
<feature type="compositionally biased region" description="Pro residues" evidence="7">
    <location>
        <begin position="100"/>
        <end position="110"/>
    </location>
</feature>
<keyword evidence="5 8" id="KW-1133">Transmembrane helix</keyword>
<comment type="similarity">
    <text evidence="2">Belongs to the peptidase S54 family.</text>
</comment>
<feature type="transmembrane region" description="Helical" evidence="8">
    <location>
        <begin position="160"/>
        <end position="177"/>
    </location>
</feature>
<evidence type="ECO:0000256" key="5">
    <source>
        <dbReference type="ARBA" id="ARBA00022989"/>
    </source>
</evidence>
<dbReference type="InterPro" id="IPR022764">
    <property type="entry name" value="Peptidase_S54_rhomboid_dom"/>
</dbReference>
<keyword evidence="4" id="KW-0378">Hydrolase</keyword>
<evidence type="ECO:0000313" key="11">
    <source>
        <dbReference type="Proteomes" id="UP001373714"/>
    </source>
</evidence>
<feature type="region of interest" description="Disordered" evidence="7">
    <location>
        <begin position="92"/>
        <end position="113"/>
    </location>
</feature>
<evidence type="ECO:0000256" key="2">
    <source>
        <dbReference type="ARBA" id="ARBA00009045"/>
    </source>
</evidence>
<dbReference type="AlphaFoldDB" id="A0AAV9VN30"/>
<feature type="domain" description="Peptidase S54 rhomboid" evidence="9">
    <location>
        <begin position="247"/>
        <end position="433"/>
    </location>
</feature>
<evidence type="ECO:0000256" key="8">
    <source>
        <dbReference type="SAM" id="Phobius"/>
    </source>
</evidence>
<evidence type="ECO:0000313" key="10">
    <source>
        <dbReference type="EMBL" id="KAK6363387.1"/>
    </source>
</evidence>
<gene>
    <name evidence="10" type="ORF">TWF730_000819</name>
</gene>
<organism evidence="10 11">
    <name type="scientific">Orbilia blumenaviensis</name>
    <dbReference type="NCBI Taxonomy" id="1796055"/>
    <lineage>
        <taxon>Eukaryota</taxon>
        <taxon>Fungi</taxon>
        <taxon>Dikarya</taxon>
        <taxon>Ascomycota</taxon>
        <taxon>Pezizomycotina</taxon>
        <taxon>Orbiliomycetes</taxon>
        <taxon>Orbiliales</taxon>
        <taxon>Orbiliaceae</taxon>
        <taxon>Orbilia</taxon>
    </lineage>
</organism>
<feature type="transmembrane region" description="Helical" evidence="8">
    <location>
        <begin position="389"/>
        <end position="410"/>
    </location>
</feature>
<keyword evidence="6 8" id="KW-0472">Membrane</keyword>
<evidence type="ECO:0000256" key="1">
    <source>
        <dbReference type="ARBA" id="ARBA00004141"/>
    </source>
</evidence>
<proteinExistence type="inferred from homology"/>
<dbReference type="Pfam" id="PF01694">
    <property type="entry name" value="Rhomboid"/>
    <property type="match status" value="1"/>
</dbReference>
<dbReference type="PANTHER" id="PTHR43731">
    <property type="entry name" value="RHOMBOID PROTEASE"/>
    <property type="match status" value="1"/>
</dbReference>
<evidence type="ECO:0000256" key="3">
    <source>
        <dbReference type="ARBA" id="ARBA00022692"/>
    </source>
</evidence>